<feature type="region of interest" description="Disordered" evidence="1">
    <location>
        <begin position="66"/>
        <end position="139"/>
    </location>
</feature>
<evidence type="ECO:0000256" key="1">
    <source>
        <dbReference type="SAM" id="MobiDB-lite"/>
    </source>
</evidence>
<protein>
    <submittedName>
        <fullName evidence="3">Uncharacterized protein</fullName>
    </submittedName>
</protein>
<keyword evidence="4" id="KW-1185">Reference proteome</keyword>
<evidence type="ECO:0000313" key="3">
    <source>
        <dbReference type="EMBL" id="VDM73670.1"/>
    </source>
</evidence>
<feature type="transmembrane region" description="Helical" evidence="2">
    <location>
        <begin position="30"/>
        <end position="52"/>
    </location>
</feature>
<organism evidence="3 4">
    <name type="scientific">Strongylus vulgaris</name>
    <name type="common">Blood worm</name>
    <dbReference type="NCBI Taxonomy" id="40348"/>
    <lineage>
        <taxon>Eukaryota</taxon>
        <taxon>Metazoa</taxon>
        <taxon>Ecdysozoa</taxon>
        <taxon>Nematoda</taxon>
        <taxon>Chromadorea</taxon>
        <taxon>Rhabditida</taxon>
        <taxon>Rhabditina</taxon>
        <taxon>Rhabditomorpha</taxon>
        <taxon>Strongyloidea</taxon>
        <taxon>Strongylidae</taxon>
        <taxon>Strongylus</taxon>
    </lineage>
</organism>
<evidence type="ECO:0000256" key="2">
    <source>
        <dbReference type="SAM" id="Phobius"/>
    </source>
</evidence>
<feature type="compositionally biased region" description="Basic and acidic residues" evidence="1">
    <location>
        <begin position="124"/>
        <end position="133"/>
    </location>
</feature>
<evidence type="ECO:0000313" key="4">
    <source>
        <dbReference type="Proteomes" id="UP000270094"/>
    </source>
</evidence>
<name>A0A3P7IL45_STRVU</name>
<feature type="compositionally biased region" description="Basic and acidic residues" evidence="1">
    <location>
        <begin position="70"/>
        <end position="106"/>
    </location>
</feature>
<gene>
    <name evidence="3" type="ORF">SVUK_LOCUS8668</name>
</gene>
<dbReference type="Proteomes" id="UP000270094">
    <property type="component" value="Unassembled WGS sequence"/>
</dbReference>
<keyword evidence="2" id="KW-0472">Membrane</keyword>
<reference evidence="3 4" key="1">
    <citation type="submission" date="2018-11" db="EMBL/GenBank/DDBJ databases">
        <authorList>
            <consortium name="Pathogen Informatics"/>
        </authorList>
    </citation>
    <scope>NUCLEOTIDE SEQUENCE [LARGE SCALE GENOMIC DNA]</scope>
</reference>
<proteinExistence type="predicted"/>
<dbReference type="EMBL" id="UYYB01031892">
    <property type="protein sequence ID" value="VDM73670.1"/>
    <property type="molecule type" value="Genomic_DNA"/>
</dbReference>
<feature type="non-terminal residue" evidence="3">
    <location>
        <position position="1"/>
    </location>
</feature>
<keyword evidence="2" id="KW-0812">Transmembrane</keyword>
<accession>A0A3P7IL45</accession>
<sequence>KTQDIFHEVGDSYLGIKKHVSLGDPIAVPFWIAIPIIIILTALICASAFFYIKKPKHIDPYSVKMRKGKKNAEETNDDSRTVKCETKKNLSNEVFERASESSERRKASGSLSPTENGSGKAVKTTKEACDPKTKVNSNE</sequence>
<dbReference type="AlphaFoldDB" id="A0A3P7IL45"/>
<keyword evidence="2" id="KW-1133">Transmembrane helix</keyword>